<name>A0A210Q5R2_MIZYE</name>
<dbReference type="Proteomes" id="UP000242188">
    <property type="component" value="Unassembled WGS sequence"/>
</dbReference>
<evidence type="ECO:0000259" key="4">
    <source>
        <dbReference type="Pfam" id="PF22725"/>
    </source>
</evidence>
<evidence type="ECO:0000313" key="6">
    <source>
        <dbReference type="Proteomes" id="UP000242188"/>
    </source>
</evidence>
<proteinExistence type="inferred from homology"/>
<dbReference type="SUPFAM" id="SSF51735">
    <property type="entry name" value="NAD(P)-binding Rossmann-fold domains"/>
    <property type="match status" value="1"/>
</dbReference>
<organism evidence="5 6">
    <name type="scientific">Mizuhopecten yessoensis</name>
    <name type="common">Japanese scallop</name>
    <name type="synonym">Patinopecten yessoensis</name>
    <dbReference type="NCBI Taxonomy" id="6573"/>
    <lineage>
        <taxon>Eukaryota</taxon>
        <taxon>Metazoa</taxon>
        <taxon>Spiralia</taxon>
        <taxon>Lophotrochozoa</taxon>
        <taxon>Mollusca</taxon>
        <taxon>Bivalvia</taxon>
        <taxon>Autobranchia</taxon>
        <taxon>Pteriomorphia</taxon>
        <taxon>Pectinida</taxon>
        <taxon>Pectinoidea</taxon>
        <taxon>Pectinidae</taxon>
        <taxon>Mizuhopecten</taxon>
    </lineage>
</organism>
<dbReference type="SUPFAM" id="SSF55347">
    <property type="entry name" value="Glyceraldehyde-3-phosphate dehydrogenase-like, C-terminal domain"/>
    <property type="match status" value="1"/>
</dbReference>
<comment type="caution">
    <text evidence="5">The sequence shown here is derived from an EMBL/GenBank/DDBJ whole genome shotgun (WGS) entry which is preliminary data.</text>
</comment>
<dbReference type="Gene3D" id="3.40.50.720">
    <property type="entry name" value="NAD(P)-binding Rossmann-like Domain"/>
    <property type="match status" value="1"/>
</dbReference>
<dbReference type="PANTHER" id="PTHR42840:SF3">
    <property type="entry name" value="BINDING ROSSMANN FOLD OXIDOREDUCTASE, PUTATIVE (AFU_ORTHOLOGUE AFUA_2G10240)-RELATED"/>
    <property type="match status" value="1"/>
</dbReference>
<gene>
    <name evidence="5" type="ORF">KP79_PYT21103</name>
</gene>
<dbReference type="InterPro" id="IPR055170">
    <property type="entry name" value="GFO_IDH_MocA-like_dom"/>
</dbReference>
<dbReference type="GO" id="GO:0005737">
    <property type="term" value="C:cytoplasm"/>
    <property type="evidence" value="ECO:0007669"/>
    <property type="project" value="TreeGrafter"/>
</dbReference>
<evidence type="ECO:0000259" key="3">
    <source>
        <dbReference type="Pfam" id="PF01408"/>
    </source>
</evidence>
<dbReference type="OrthoDB" id="64915at2759"/>
<feature type="domain" description="GFO/IDH/MocA-like oxidoreductase" evidence="4">
    <location>
        <begin position="140"/>
        <end position="251"/>
    </location>
</feature>
<dbReference type="GO" id="GO:0016491">
    <property type="term" value="F:oxidoreductase activity"/>
    <property type="evidence" value="ECO:0007669"/>
    <property type="project" value="UniProtKB-KW"/>
</dbReference>
<evidence type="ECO:0000256" key="1">
    <source>
        <dbReference type="ARBA" id="ARBA00010928"/>
    </source>
</evidence>
<dbReference type="Pfam" id="PF01408">
    <property type="entry name" value="GFO_IDH_MocA"/>
    <property type="match status" value="1"/>
</dbReference>
<keyword evidence="6" id="KW-1185">Reference proteome</keyword>
<keyword evidence="2" id="KW-0560">Oxidoreductase</keyword>
<feature type="domain" description="Gfo/Idh/MocA-like oxidoreductase N-terminal" evidence="3">
    <location>
        <begin position="8"/>
        <end position="128"/>
    </location>
</feature>
<protein>
    <submittedName>
        <fullName evidence="5">Inositol 2-dehydrogenase</fullName>
    </submittedName>
</protein>
<dbReference type="AlphaFoldDB" id="A0A210Q5R2"/>
<dbReference type="GO" id="GO:0006740">
    <property type="term" value="P:NADPH regeneration"/>
    <property type="evidence" value="ECO:0007669"/>
    <property type="project" value="TreeGrafter"/>
</dbReference>
<evidence type="ECO:0000256" key="2">
    <source>
        <dbReference type="ARBA" id="ARBA00023002"/>
    </source>
</evidence>
<evidence type="ECO:0000313" key="5">
    <source>
        <dbReference type="EMBL" id="OWF44086.1"/>
    </source>
</evidence>
<accession>A0A210Q5R2</accession>
<dbReference type="STRING" id="6573.A0A210Q5R2"/>
<dbReference type="PANTHER" id="PTHR42840">
    <property type="entry name" value="NAD(P)-BINDING ROSSMANN-FOLD SUPERFAMILY PROTEIN-RELATED"/>
    <property type="match status" value="1"/>
</dbReference>
<dbReference type="Gene3D" id="3.30.360.10">
    <property type="entry name" value="Dihydrodipicolinate Reductase, domain 2"/>
    <property type="match status" value="1"/>
</dbReference>
<dbReference type="EMBL" id="NEDP02004925">
    <property type="protein sequence ID" value="OWF44086.1"/>
    <property type="molecule type" value="Genomic_DNA"/>
</dbReference>
<sequence length="335" mass="37294">MASGKVGLALLGLGRIGQVHLKIILSSQRTDLLWVVEENMELAEKVLKENGLLGKLRIVPNNKFDDILLDPLVQGVYVCSPTDTHTALVRKALAARKAVFCEKPLSEKLADIEACYDDAEKFGATLFCAFNRHFDFGIRSMYEKARSGGLGKIYMVKTTFHDTPLWMGAPTFTQTFLIHDVDLLCWFADSLPDTVVVQATANIKEVADQSDVDTVGVLMRFPCGMLGILDFCKYSPYGYDVRLEVSGSKGMEVTDAKPISFVKTLIPGVQCQEQIHSSFPDRFHQAYASEQEHFLDVIEGKAELEVKRVFSERAAKVIDALKESYRTGQVVSLKK</sequence>
<comment type="similarity">
    <text evidence="1">Belongs to the Gfo/Idh/MocA family.</text>
</comment>
<dbReference type="InterPro" id="IPR000683">
    <property type="entry name" value="Gfo/Idh/MocA-like_OxRdtase_N"/>
</dbReference>
<dbReference type="InterPro" id="IPR036291">
    <property type="entry name" value="NAD(P)-bd_dom_sf"/>
</dbReference>
<dbReference type="GO" id="GO:0000166">
    <property type="term" value="F:nucleotide binding"/>
    <property type="evidence" value="ECO:0007669"/>
    <property type="project" value="InterPro"/>
</dbReference>
<reference evidence="5 6" key="1">
    <citation type="journal article" date="2017" name="Nat. Ecol. Evol.">
        <title>Scallop genome provides insights into evolution of bilaterian karyotype and development.</title>
        <authorList>
            <person name="Wang S."/>
            <person name="Zhang J."/>
            <person name="Jiao W."/>
            <person name="Li J."/>
            <person name="Xun X."/>
            <person name="Sun Y."/>
            <person name="Guo X."/>
            <person name="Huan P."/>
            <person name="Dong B."/>
            <person name="Zhang L."/>
            <person name="Hu X."/>
            <person name="Sun X."/>
            <person name="Wang J."/>
            <person name="Zhao C."/>
            <person name="Wang Y."/>
            <person name="Wang D."/>
            <person name="Huang X."/>
            <person name="Wang R."/>
            <person name="Lv J."/>
            <person name="Li Y."/>
            <person name="Zhang Z."/>
            <person name="Liu B."/>
            <person name="Lu W."/>
            <person name="Hui Y."/>
            <person name="Liang J."/>
            <person name="Zhou Z."/>
            <person name="Hou R."/>
            <person name="Li X."/>
            <person name="Liu Y."/>
            <person name="Li H."/>
            <person name="Ning X."/>
            <person name="Lin Y."/>
            <person name="Zhao L."/>
            <person name="Xing Q."/>
            <person name="Dou J."/>
            <person name="Li Y."/>
            <person name="Mao J."/>
            <person name="Guo H."/>
            <person name="Dou H."/>
            <person name="Li T."/>
            <person name="Mu C."/>
            <person name="Jiang W."/>
            <person name="Fu Q."/>
            <person name="Fu X."/>
            <person name="Miao Y."/>
            <person name="Liu J."/>
            <person name="Yu Q."/>
            <person name="Li R."/>
            <person name="Liao H."/>
            <person name="Li X."/>
            <person name="Kong Y."/>
            <person name="Jiang Z."/>
            <person name="Chourrout D."/>
            <person name="Li R."/>
            <person name="Bao Z."/>
        </authorList>
    </citation>
    <scope>NUCLEOTIDE SEQUENCE [LARGE SCALE GENOMIC DNA]</scope>
    <source>
        <strain evidence="5 6">PY_sf001</strain>
    </source>
</reference>
<dbReference type="Pfam" id="PF22725">
    <property type="entry name" value="GFO_IDH_MocA_C3"/>
    <property type="match status" value="1"/>
</dbReference>